<feature type="compositionally biased region" description="Low complexity" evidence="11">
    <location>
        <begin position="141"/>
        <end position="172"/>
    </location>
</feature>
<evidence type="ECO:0000256" key="7">
    <source>
        <dbReference type="ARBA" id="ARBA00022989"/>
    </source>
</evidence>
<reference evidence="13 14" key="1">
    <citation type="journal article" date="2018" name="Genome Biol. Evol.">
        <title>Multiple Roots of Fruiting Body Formation in Amoebozoa.</title>
        <authorList>
            <person name="Hillmann F."/>
            <person name="Forbes G."/>
            <person name="Novohradska S."/>
            <person name="Ferling I."/>
            <person name="Riege K."/>
            <person name="Groth M."/>
            <person name="Westermann M."/>
            <person name="Marz M."/>
            <person name="Spaller T."/>
            <person name="Winckler T."/>
            <person name="Schaap P."/>
            <person name="Glockner G."/>
        </authorList>
    </citation>
    <scope>NUCLEOTIDE SEQUENCE [LARGE SCALE GENOMIC DNA]</scope>
    <source>
        <strain evidence="13 14">Jena</strain>
    </source>
</reference>
<evidence type="ECO:0000256" key="1">
    <source>
        <dbReference type="ARBA" id="ARBA00004477"/>
    </source>
</evidence>
<dbReference type="OrthoDB" id="19574at2759"/>
<evidence type="ECO:0000256" key="11">
    <source>
        <dbReference type="SAM" id="MobiDB-lite"/>
    </source>
</evidence>
<dbReference type="GO" id="GO:0005789">
    <property type="term" value="C:endoplasmic reticulum membrane"/>
    <property type="evidence" value="ECO:0007669"/>
    <property type="project" value="UniProtKB-SubCell"/>
</dbReference>
<proteinExistence type="inferred from homology"/>
<keyword evidence="4 12" id="KW-0812">Transmembrane</keyword>
<evidence type="ECO:0000256" key="2">
    <source>
        <dbReference type="ARBA" id="ARBA00007984"/>
    </source>
</evidence>
<dbReference type="GO" id="GO:0005794">
    <property type="term" value="C:Golgi apparatus"/>
    <property type="evidence" value="ECO:0007669"/>
    <property type="project" value="TreeGrafter"/>
</dbReference>
<dbReference type="EMBL" id="MDYQ01000042">
    <property type="protein sequence ID" value="PRP85578.1"/>
    <property type="molecule type" value="Genomic_DNA"/>
</dbReference>
<feature type="compositionally biased region" description="Basic and acidic residues" evidence="11">
    <location>
        <begin position="60"/>
        <end position="70"/>
    </location>
</feature>
<feature type="transmembrane region" description="Helical" evidence="12">
    <location>
        <begin position="571"/>
        <end position="588"/>
    </location>
</feature>
<feature type="region of interest" description="Disordered" evidence="11">
    <location>
        <begin position="1"/>
        <end position="70"/>
    </location>
</feature>
<comment type="subunit">
    <text evidence="3">Constitutively interacts with CASP4; required for the localization of procaspase 4 to the ER.</text>
</comment>
<comment type="function">
    <text evidence="10">Critical mediator, in cooperation with CASP4, of endoplasmic reticulum-stress induced apoptosis. Required or the activation of CASP4 following endoplasmic reticulum stress.</text>
</comment>
<keyword evidence="6" id="KW-0256">Endoplasmic reticulum</keyword>
<dbReference type="PANTHER" id="PTHR13448:SF0">
    <property type="entry name" value="TRANSMEMBRANE PROTEIN 214"/>
    <property type="match status" value="1"/>
</dbReference>
<comment type="subcellular location">
    <subcellularLocation>
        <location evidence="1">Endoplasmic reticulum membrane</location>
        <topology evidence="1">Multi-pass membrane protein</topology>
    </subcellularLocation>
</comment>
<dbReference type="Pfam" id="PF10151">
    <property type="entry name" value="TMEM214"/>
    <property type="match status" value="1"/>
</dbReference>
<keyword evidence="7 12" id="KW-1133">Transmembrane helix</keyword>
<protein>
    <recommendedName>
        <fullName evidence="15">Transmembrane protein</fullName>
    </recommendedName>
</protein>
<evidence type="ECO:0000313" key="13">
    <source>
        <dbReference type="EMBL" id="PRP85578.1"/>
    </source>
</evidence>
<keyword evidence="9" id="KW-0325">Glycoprotein</keyword>
<accession>A0A2P6NNV8</accession>
<organism evidence="13 14">
    <name type="scientific">Planoprotostelium fungivorum</name>
    <dbReference type="NCBI Taxonomy" id="1890364"/>
    <lineage>
        <taxon>Eukaryota</taxon>
        <taxon>Amoebozoa</taxon>
        <taxon>Evosea</taxon>
        <taxon>Variosea</taxon>
        <taxon>Cavosteliida</taxon>
        <taxon>Cavosteliaceae</taxon>
        <taxon>Planoprotostelium</taxon>
    </lineage>
</organism>
<dbReference type="AlphaFoldDB" id="A0A2P6NNV8"/>
<keyword evidence="14" id="KW-1185">Reference proteome</keyword>
<sequence length="597" mass="67584">MPKKKTPVYSSSEEDNYYDSGSASEGEWEEVGQKQKQQKEKKKAQREEERKAIAAGMISSRDRQSQESEKFMKQYAQLANKNLLTLASGSFYDLIDLDDNGQPINQKSSSKKKSKEESQHSQLIVGDNGEFKGEKLVFIDTPSTTKPTASKASSKPKKSTTAAPSSSASKPTLEQACKKITSADISAWIEEVEGYSEVEAQINVIVNRLEQTTKDSSASPREVQDFYNHPEQPLAKLPSSCSPLKKWAATLSPEEASGNLRGMVKVLSTISHDYQKKVKSGTKGIGIQMGVQLIVNTKPQTLLFVLDDIKKNTTKNQLVNNHSVNFLIWLSHQAMSSPSVALTVWFQFLFPLLFDSTKKEFHDSILSLLDDIISDKSSVIMDETTATMAYERMLLLHASGKEAPAKWNAYRQKLMDKKFLYRKPGKTDKKFFLMLLGHGATENHALRDQVLPSLLDSIVEDTDDTVNIWTEAYPRYIAQSSNLLYYVTLNWKEKNLQRRIPVSQLHDILNTFTSINRVLRKEKSPYKRDEKITPEELRKEVDMCNATIKMLRKVLKESEEGETRAQKTKSYGLWLALLFVIVALLYSYRQGHFITST</sequence>
<dbReference type="InParanoid" id="A0A2P6NNV8"/>
<dbReference type="InterPro" id="IPR019308">
    <property type="entry name" value="TMEM214"/>
</dbReference>
<keyword evidence="8 12" id="KW-0472">Membrane</keyword>
<evidence type="ECO:0000256" key="3">
    <source>
        <dbReference type="ARBA" id="ARBA00011720"/>
    </source>
</evidence>
<dbReference type="STRING" id="1890364.A0A2P6NNV8"/>
<comment type="similarity">
    <text evidence="2">Belongs to the TMEM214 family.</text>
</comment>
<evidence type="ECO:0000256" key="6">
    <source>
        <dbReference type="ARBA" id="ARBA00022824"/>
    </source>
</evidence>
<dbReference type="PANTHER" id="PTHR13448">
    <property type="entry name" value="TRANSMEMBRANE PROTEIN 214"/>
    <property type="match status" value="1"/>
</dbReference>
<gene>
    <name evidence="13" type="ORF">PROFUN_06367</name>
</gene>
<evidence type="ECO:0000256" key="10">
    <source>
        <dbReference type="ARBA" id="ARBA00024938"/>
    </source>
</evidence>
<evidence type="ECO:0000256" key="5">
    <source>
        <dbReference type="ARBA" id="ARBA00022703"/>
    </source>
</evidence>
<evidence type="ECO:0000256" key="12">
    <source>
        <dbReference type="SAM" id="Phobius"/>
    </source>
</evidence>
<feature type="region of interest" description="Disordered" evidence="11">
    <location>
        <begin position="95"/>
        <end position="173"/>
    </location>
</feature>
<evidence type="ECO:0000256" key="8">
    <source>
        <dbReference type="ARBA" id="ARBA00023136"/>
    </source>
</evidence>
<keyword evidence="5" id="KW-0053">Apoptosis</keyword>
<evidence type="ECO:0000313" key="14">
    <source>
        <dbReference type="Proteomes" id="UP000241769"/>
    </source>
</evidence>
<dbReference type="Proteomes" id="UP000241769">
    <property type="component" value="Unassembled WGS sequence"/>
</dbReference>
<name>A0A2P6NNV8_9EUKA</name>
<evidence type="ECO:0000256" key="4">
    <source>
        <dbReference type="ARBA" id="ARBA00022692"/>
    </source>
</evidence>
<evidence type="ECO:0008006" key="15">
    <source>
        <dbReference type="Google" id="ProtNLM"/>
    </source>
</evidence>
<comment type="caution">
    <text evidence="13">The sequence shown here is derived from an EMBL/GenBank/DDBJ whole genome shotgun (WGS) entry which is preliminary data.</text>
</comment>
<evidence type="ECO:0000256" key="9">
    <source>
        <dbReference type="ARBA" id="ARBA00023180"/>
    </source>
</evidence>